<dbReference type="InterPro" id="IPR007960">
    <property type="entry name" value="TAS2R"/>
</dbReference>
<feature type="transmembrane region" description="Helical" evidence="13">
    <location>
        <begin position="254"/>
        <end position="276"/>
    </location>
</feature>
<dbReference type="PANTHER" id="PTHR11394">
    <property type="entry name" value="TASTE RECEPTOR TYPE 2"/>
    <property type="match status" value="1"/>
</dbReference>
<comment type="subcellular location">
    <subcellularLocation>
        <location evidence="1 12">Membrane</location>
        <topology evidence="1 12">Multi-pass membrane protein</topology>
    </subcellularLocation>
</comment>
<dbReference type="GO" id="GO:0016020">
    <property type="term" value="C:membrane"/>
    <property type="evidence" value="ECO:0007669"/>
    <property type="project" value="UniProtKB-SubCell"/>
</dbReference>
<evidence type="ECO:0000313" key="14">
    <source>
        <dbReference type="Proteomes" id="UP000504612"/>
    </source>
</evidence>
<keyword evidence="5 12" id="KW-0812">Transmembrane</keyword>
<evidence type="ECO:0000256" key="1">
    <source>
        <dbReference type="ARBA" id="ARBA00004141"/>
    </source>
</evidence>
<evidence type="ECO:0000256" key="13">
    <source>
        <dbReference type="SAM" id="Phobius"/>
    </source>
</evidence>
<protein>
    <recommendedName>
        <fullName evidence="12">Taste receptor type 2</fullName>
    </recommendedName>
</protein>
<keyword evidence="9 12" id="KW-0675">Receptor</keyword>
<keyword evidence="10 12" id="KW-0807">Transducer</keyword>
<evidence type="ECO:0000256" key="12">
    <source>
        <dbReference type="RuleBase" id="RU004424"/>
    </source>
</evidence>
<dbReference type="GO" id="GO:0004930">
    <property type="term" value="F:G protein-coupled receptor activity"/>
    <property type="evidence" value="ECO:0007669"/>
    <property type="project" value="UniProtKB-KW"/>
</dbReference>
<feature type="transmembrane region" description="Helical" evidence="13">
    <location>
        <begin position="48"/>
        <end position="67"/>
    </location>
</feature>
<evidence type="ECO:0000256" key="10">
    <source>
        <dbReference type="ARBA" id="ARBA00023224"/>
    </source>
</evidence>
<keyword evidence="14" id="KW-1185">Reference proteome</keyword>
<keyword evidence="8 12" id="KW-0472">Membrane</keyword>
<comment type="similarity">
    <text evidence="2 11">Belongs to the G-protein coupled receptor T2R family.</text>
</comment>
<keyword evidence="7 12" id="KW-0297">G-protein coupled receptor</keyword>
<dbReference type="PANTHER" id="PTHR11394:SF47">
    <property type="entry name" value="TASTE RECEPTOR TYPE 2 MEMBER 40"/>
    <property type="match status" value="1"/>
</dbReference>
<evidence type="ECO:0000256" key="4">
    <source>
        <dbReference type="ARBA" id="ARBA00022606"/>
    </source>
</evidence>
<dbReference type="RefSeq" id="XP_026536300.1">
    <property type="nucleotide sequence ID" value="XM_026680515.1"/>
</dbReference>
<reference evidence="15" key="1">
    <citation type="submission" date="2025-08" db="UniProtKB">
        <authorList>
            <consortium name="RefSeq"/>
        </authorList>
    </citation>
    <scope>IDENTIFICATION</scope>
</reference>
<dbReference type="GO" id="GO:0033038">
    <property type="term" value="F:bitter taste receptor activity"/>
    <property type="evidence" value="ECO:0007669"/>
    <property type="project" value="InterPro"/>
</dbReference>
<evidence type="ECO:0000256" key="2">
    <source>
        <dbReference type="ARBA" id="ARBA00007376"/>
    </source>
</evidence>
<feature type="transmembrane region" description="Helical" evidence="13">
    <location>
        <begin position="87"/>
        <end position="109"/>
    </location>
</feature>
<keyword evidence="6 13" id="KW-1133">Transmembrane helix</keyword>
<organism evidence="14 15">
    <name type="scientific">Notechis scutatus</name>
    <name type="common">mainland tiger snake</name>
    <dbReference type="NCBI Taxonomy" id="8663"/>
    <lineage>
        <taxon>Eukaryota</taxon>
        <taxon>Metazoa</taxon>
        <taxon>Chordata</taxon>
        <taxon>Craniata</taxon>
        <taxon>Vertebrata</taxon>
        <taxon>Euteleostomi</taxon>
        <taxon>Lepidosauria</taxon>
        <taxon>Squamata</taxon>
        <taxon>Bifurcata</taxon>
        <taxon>Unidentata</taxon>
        <taxon>Episquamata</taxon>
        <taxon>Toxicofera</taxon>
        <taxon>Serpentes</taxon>
        <taxon>Colubroidea</taxon>
        <taxon>Elapidae</taxon>
        <taxon>Hydrophiinae</taxon>
        <taxon>Notechis</taxon>
    </lineage>
</organism>
<dbReference type="Pfam" id="PF05296">
    <property type="entry name" value="TAS2R"/>
    <property type="match status" value="1"/>
</dbReference>
<evidence type="ECO:0000256" key="5">
    <source>
        <dbReference type="ARBA" id="ARBA00022692"/>
    </source>
</evidence>
<evidence type="ECO:0000256" key="6">
    <source>
        <dbReference type="ARBA" id="ARBA00022989"/>
    </source>
</evidence>
<accession>A0A6J1V0M8</accession>
<dbReference type="GeneID" id="113420556"/>
<proteinExistence type="inferred from homology"/>
<name>A0A6J1V0M8_9SAUR</name>
<evidence type="ECO:0000256" key="3">
    <source>
        <dbReference type="ARBA" id="ARBA00022480"/>
    </source>
</evidence>
<feature type="transmembrane region" description="Helical" evidence="13">
    <location>
        <begin position="228"/>
        <end position="248"/>
    </location>
</feature>
<evidence type="ECO:0000313" key="15">
    <source>
        <dbReference type="RefSeq" id="XP_026536300.1"/>
    </source>
</evidence>
<evidence type="ECO:0000256" key="11">
    <source>
        <dbReference type="RuleBase" id="RU004423"/>
    </source>
</evidence>
<dbReference type="Gene3D" id="1.20.1070.10">
    <property type="entry name" value="Rhodopsin 7-helix transmembrane proteins"/>
    <property type="match status" value="1"/>
</dbReference>
<feature type="transmembrane region" description="Helical" evidence="13">
    <location>
        <begin position="6"/>
        <end position="28"/>
    </location>
</feature>
<feature type="transmembrane region" description="Helical" evidence="13">
    <location>
        <begin position="129"/>
        <end position="151"/>
    </location>
</feature>
<evidence type="ECO:0000256" key="9">
    <source>
        <dbReference type="ARBA" id="ARBA00023170"/>
    </source>
</evidence>
<gene>
    <name evidence="15" type="primary">LOC113420556</name>
</gene>
<dbReference type="AlphaFoldDB" id="A0A6J1V0M8"/>
<evidence type="ECO:0000256" key="7">
    <source>
        <dbReference type="ARBA" id="ARBA00023040"/>
    </source>
</evidence>
<dbReference type="FunFam" id="1.20.1070.10:FF:000055">
    <property type="entry name" value="Taste receptor type 2"/>
    <property type="match status" value="1"/>
</dbReference>
<dbReference type="SUPFAM" id="SSF81321">
    <property type="entry name" value="Family A G protein-coupled receptor-like"/>
    <property type="match status" value="1"/>
</dbReference>
<dbReference type="Proteomes" id="UP000504612">
    <property type="component" value="Unplaced"/>
</dbReference>
<feature type="transmembrane region" description="Helical" evidence="13">
    <location>
        <begin position="171"/>
        <end position="201"/>
    </location>
</feature>
<keyword evidence="3 12" id="KW-0919">Taste</keyword>
<sequence>MSVSGVHNWLCLLIITVVTLVGMTANGFIFISDCRDWIQSKTHSGSDLLLMSLSLTRFIFLGITLSLHCINFLDINQPKYAGNVTVFFWTFFNAATLWITTCLGVFYCVKIVNFTQPILMKMKLRISNVVPHLLVVVMLVSLISALPFLWIEDHPQSYNNTERRHEVTAQMFLFGMLYILGTLPSFVIFFISSVFLIYSLVHHVKRMQNNSLGFRDQRMDVHPKTIKILTSFLILYAATFVAEVSMTFSPSPWAAVVSITVVSSYNSGHTVALIVMNSKLRERLSKMFWCLRKQT</sequence>
<dbReference type="KEGG" id="nss:113420556"/>
<evidence type="ECO:0000256" key="8">
    <source>
        <dbReference type="ARBA" id="ARBA00023136"/>
    </source>
</evidence>
<keyword evidence="4 12" id="KW-0716">Sensory transduction</keyword>